<dbReference type="Proteomes" id="UP000256964">
    <property type="component" value="Unassembled WGS sequence"/>
</dbReference>
<feature type="region of interest" description="Disordered" evidence="1">
    <location>
        <begin position="14"/>
        <end position="34"/>
    </location>
</feature>
<evidence type="ECO:0000313" key="2">
    <source>
        <dbReference type="EMBL" id="RDX57439.1"/>
    </source>
</evidence>
<accession>A0A371DY17</accession>
<feature type="compositionally biased region" description="Pro residues" evidence="1">
    <location>
        <begin position="303"/>
        <end position="317"/>
    </location>
</feature>
<dbReference type="EMBL" id="KZ857379">
    <property type="protein sequence ID" value="RDX57439.1"/>
    <property type="molecule type" value="Genomic_DNA"/>
</dbReference>
<dbReference type="OrthoDB" id="2756183at2759"/>
<gene>
    <name evidence="2" type="ORF">OH76DRAFT_1413864</name>
</gene>
<dbReference type="AlphaFoldDB" id="A0A371DY17"/>
<name>A0A371DY17_9APHY</name>
<organism evidence="2 3">
    <name type="scientific">Lentinus brumalis</name>
    <dbReference type="NCBI Taxonomy" id="2498619"/>
    <lineage>
        <taxon>Eukaryota</taxon>
        <taxon>Fungi</taxon>
        <taxon>Dikarya</taxon>
        <taxon>Basidiomycota</taxon>
        <taxon>Agaricomycotina</taxon>
        <taxon>Agaricomycetes</taxon>
        <taxon>Polyporales</taxon>
        <taxon>Polyporaceae</taxon>
        <taxon>Lentinus</taxon>
    </lineage>
</organism>
<evidence type="ECO:0000256" key="1">
    <source>
        <dbReference type="SAM" id="MobiDB-lite"/>
    </source>
</evidence>
<feature type="region of interest" description="Disordered" evidence="1">
    <location>
        <begin position="357"/>
        <end position="399"/>
    </location>
</feature>
<feature type="compositionally biased region" description="Low complexity" evidence="1">
    <location>
        <begin position="275"/>
        <end position="287"/>
    </location>
</feature>
<keyword evidence="3" id="KW-1185">Reference proteome</keyword>
<protein>
    <submittedName>
        <fullName evidence="2">Uncharacterized protein</fullName>
    </submittedName>
</protein>
<reference evidence="2 3" key="1">
    <citation type="journal article" date="2018" name="Biotechnol. Biofuels">
        <title>Integrative visual omics of the white-rot fungus Polyporus brumalis exposes the biotechnological potential of its oxidative enzymes for delignifying raw plant biomass.</title>
        <authorList>
            <person name="Miyauchi S."/>
            <person name="Rancon A."/>
            <person name="Drula E."/>
            <person name="Hage H."/>
            <person name="Chaduli D."/>
            <person name="Favel A."/>
            <person name="Grisel S."/>
            <person name="Henrissat B."/>
            <person name="Herpoel-Gimbert I."/>
            <person name="Ruiz-Duenas F.J."/>
            <person name="Chevret D."/>
            <person name="Hainaut M."/>
            <person name="Lin J."/>
            <person name="Wang M."/>
            <person name="Pangilinan J."/>
            <person name="Lipzen A."/>
            <person name="Lesage-Meessen L."/>
            <person name="Navarro D."/>
            <person name="Riley R."/>
            <person name="Grigoriev I.V."/>
            <person name="Zhou S."/>
            <person name="Raouche S."/>
            <person name="Rosso M.N."/>
        </authorList>
    </citation>
    <scope>NUCLEOTIDE SEQUENCE [LARGE SCALE GENOMIC DNA]</scope>
    <source>
        <strain evidence="2 3">BRFM 1820</strain>
    </source>
</reference>
<feature type="compositionally biased region" description="Basic residues" evidence="1">
    <location>
        <begin position="357"/>
        <end position="366"/>
    </location>
</feature>
<proteinExistence type="predicted"/>
<feature type="region of interest" description="Disordered" evidence="1">
    <location>
        <begin position="143"/>
        <end position="168"/>
    </location>
</feature>
<sequence>MTGVLAAVAQLLKRDPPTETWPDRHSGRRSKTTAPDVIRLPVDLKEYNPEDDSICCPNNCSHCRCSPPSLVYSSASCSSLTLTLTPSTVCTTPASLTCASDVALSSSPKGITLSDGTSTLPLPELDVVSSTIAQRRGIQRLPALKPKPRNASVSSLPGSKNKLLSPDTPDTAAGFAQRIVGFMRLSSRPDPESLPETPSPRDYFEDPFGRMSASFYEDSYLFDASPLPHPDLYDFSVYSTLPTSDGTHYYTEKCPKHGKARLYIGVSDIGPPAPTTSQAPPQQAKARPPAPPIASQTRSMLPAAPPPTPMTPSAPPKPSLRPLLLAQKLAQTESIVPPTGPKLRPLYLPQHLARRVSHPPRRHITHSRSNTFPFGPRPSAMRSPTDMDAPARDHAGRGRAKSPSQVLQLHGIGSLLGAVSVLEDGHVADVSATATSGSGSEDSLMANASTTGPALVLPSADSIPAFDLKSLGPLSRKVEDILELLSASPSAASRLSVESVVQRGSSICAYAL</sequence>
<evidence type="ECO:0000313" key="3">
    <source>
        <dbReference type="Proteomes" id="UP000256964"/>
    </source>
</evidence>
<feature type="compositionally biased region" description="Basic and acidic residues" evidence="1">
    <location>
        <begin position="14"/>
        <end position="25"/>
    </location>
</feature>
<feature type="region of interest" description="Disordered" evidence="1">
    <location>
        <begin position="269"/>
        <end position="317"/>
    </location>
</feature>